<dbReference type="RefSeq" id="WP_132599650.1">
    <property type="nucleotide sequence ID" value="NZ_NRRP01000013.1"/>
</dbReference>
<name>A0A4V2SM81_RHOAD</name>
<protein>
    <recommendedName>
        <fullName evidence="3">Metal binding Ada-like protein</fullName>
    </recommendedName>
</protein>
<dbReference type="Proteomes" id="UP000295733">
    <property type="component" value="Unassembled WGS sequence"/>
</dbReference>
<evidence type="ECO:0000313" key="2">
    <source>
        <dbReference type="Proteomes" id="UP000295733"/>
    </source>
</evidence>
<dbReference type="EMBL" id="SLXL01000002">
    <property type="protein sequence ID" value="TCP26116.1"/>
    <property type="molecule type" value="Genomic_DNA"/>
</dbReference>
<organism evidence="1 2">
    <name type="scientific">Rhodovulum adriaticum</name>
    <name type="common">Rhodopseudomonas adriatica</name>
    <dbReference type="NCBI Taxonomy" id="35804"/>
    <lineage>
        <taxon>Bacteria</taxon>
        <taxon>Pseudomonadati</taxon>
        <taxon>Pseudomonadota</taxon>
        <taxon>Alphaproteobacteria</taxon>
        <taxon>Rhodobacterales</taxon>
        <taxon>Paracoccaceae</taxon>
        <taxon>Rhodovulum</taxon>
    </lineage>
</organism>
<accession>A0A4V2SM81</accession>
<dbReference type="AlphaFoldDB" id="A0A4V2SM81"/>
<dbReference type="OrthoDB" id="894286at2"/>
<reference evidence="1 2" key="1">
    <citation type="submission" date="2019-03" db="EMBL/GenBank/DDBJ databases">
        <title>Genomic Encyclopedia of Type Strains, Phase IV (KMG-IV): sequencing the most valuable type-strain genomes for metagenomic binning, comparative biology and taxonomic classification.</title>
        <authorList>
            <person name="Goeker M."/>
        </authorList>
    </citation>
    <scope>NUCLEOTIDE SEQUENCE [LARGE SCALE GENOMIC DNA]</scope>
    <source>
        <strain evidence="1 2">DSM 2781</strain>
    </source>
</reference>
<proteinExistence type="predicted"/>
<evidence type="ECO:0000313" key="1">
    <source>
        <dbReference type="EMBL" id="TCP26116.1"/>
    </source>
</evidence>
<dbReference type="Gene3D" id="3.40.10.10">
    <property type="entry name" value="DNA Methylphosphotriester Repair Domain"/>
    <property type="match status" value="1"/>
</dbReference>
<dbReference type="SUPFAM" id="SSF57884">
    <property type="entry name" value="Ada DNA repair protein, N-terminal domain (N-Ada 10)"/>
    <property type="match status" value="1"/>
</dbReference>
<keyword evidence="2" id="KW-1185">Reference proteome</keyword>
<comment type="caution">
    <text evidence="1">The sequence shown here is derived from an EMBL/GenBank/DDBJ whole genome shotgun (WGS) entry which is preliminary data.</text>
</comment>
<gene>
    <name evidence="1" type="ORF">EV656_10278</name>
</gene>
<sequence length="202" mass="22111">MARQNRVTPTGDFIATEARGDFMGNRGILHDASGRLGRARWRHRAWVCCVLSYKEGRRALMAPGQYTELFFLDEAVALAAGHRPCARCRPDDFRRFLAAAGGVKCAGDLDAALHRARAIPRVRQQRRQTAQSGALPDGAFILHPLDRIPCLLMGDAALPYAPDGYGPPRPRPQGRVTVLTPQPSLTALHSGYRPALHRTAGV</sequence>
<dbReference type="InterPro" id="IPR035451">
    <property type="entry name" value="Ada-like_dom_sf"/>
</dbReference>
<evidence type="ECO:0008006" key="3">
    <source>
        <dbReference type="Google" id="ProtNLM"/>
    </source>
</evidence>